<comment type="caution">
    <text evidence="4">Lacks conserved residue(s) required for the propagation of feature annotation.</text>
</comment>
<dbReference type="GeneTree" id="ENSGT00940000154967"/>
<dbReference type="GO" id="GO:0001851">
    <property type="term" value="F:complement component C3b binding"/>
    <property type="evidence" value="ECO:0007669"/>
    <property type="project" value="TreeGrafter"/>
</dbReference>
<protein>
    <submittedName>
        <fullName evidence="7">Complement factor H-related protein 2-like</fullName>
    </submittedName>
</protein>
<keyword evidence="5" id="KW-1133">Transmembrane helix</keyword>
<evidence type="ECO:0000256" key="4">
    <source>
        <dbReference type="PROSITE-ProRule" id="PRU00302"/>
    </source>
</evidence>
<accession>A0A3P9DTL5</accession>
<evidence type="ECO:0000256" key="2">
    <source>
        <dbReference type="ARBA" id="ARBA00022729"/>
    </source>
</evidence>
<dbReference type="SUPFAM" id="SSF57535">
    <property type="entry name" value="Complement control module/SCR domain"/>
    <property type="match status" value="3"/>
</dbReference>
<evidence type="ECO:0000313" key="7">
    <source>
        <dbReference type="Ensembl" id="ENSMZEP00005037592.1"/>
    </source>
</evidence>
<dbReference type="InterPro" id="IPR000436">
    <property type="entry name" value="Sushi_SCR_CCP_dom"/>
</dbReference>
<dbReference type="PROSITE" id="PS50923">
    <property type="entry name" value="SUSHI"/>
    <property type="match status" value="1"/>
</dbReference>
<dbReference type="Pfam" id="PF00084">
    <property type="entry name" value="Sushi"/>
    <property type="match status" value="2"/>
</dbReference>
<evidence type="ECO:0000256" key="5">
    <source>
        <dbReference type="SAM" id="Phobius"/>
    </source>
</evidence>
<dbReference type="CDD" id="cd00033">
    <property type="entry name" value="CCP"/>
    <property type="match status" value="2"/>
</dbReference>
<dbReference type="InterPro" id="IPR051503">
    <property type="entry name" value="ComplSys_Reg/VirEntry_Med"/>
</dbReference>
<organism evidence="7 8">
    <name type="scientific">Maylandia zebra</name>
    <name type="common">zebra mbuna</name>
    <dbReference type="NCBI Taxonomy" id="106582"/>
    <lineage>
        <taxon>Eukaryota</taxon>
        <taxon>Metazoa</taxon>
        <taxon>Chordata</taxon>
        <taxon>Craniata</taxon>
        <taxon>Vertebrata</taxon>
        <taxon>Euteleostomi</taxon>
        <taxon>Actinopterygii</taxon>
        <taxon>Neopterygii</taxon>
        <taxon>Teleostei</taxon>
        <taxon>Neoteleostei</taxon>
        <taxon>Acanthomorphata</taxon>
        <taxon>Ovalentaria</taxon>
        <taxon>Cichlomorphae</taxon>
        <taxon>Cichliformes</taxon>
        <taxon>Cichlidae</taxon>
        <taxon>African cichlids</taxon>
        <taxon>Pseudocrenilabrinae</taxon>
        <taxon>Haplochromini</taxon>
        <taxon>Maylandia</taxon>
        <taxon>Maylandia zebra complex</taxon>
    </lineage>
</organism>
<feature type="disulfide bond" evidence="4">
    <location>
        <begin position="116"/>
        <end position="159"/>
    </location>
</feature>
<dbReference type="PANTHER" id="PTHR45785">
    <property type="entry name" value="COMPLEMENT FACTOR H-RELATED"/>
    <property type="match status" value="1"/>
</dbReference>
<keyword evidence="5" id="KW-0812">Transmembrane</keyword>
<evidence type="ECO:0000313" key="8">
    <source>
        <dbReference type="Proteomes" id="UP000265160"/>
    </source>
</evidence>
<dbReference type="GO" id="GO:0006956">
    <property type="term" value="P:complement activation"/>
    <property type="evidence" value="ECO:0007669"/>
    <property type="project" value="TreeGrafter"/>
</dbReference>
<dbReference type="AlphaFoldDB" id="A0A3P9DTL5"/>
<proteinExistence type="predicted"/>
<dbReference type="Ensembl" id="ENSMZET00005038901.1">
    <property type="protein sequence ID" value="ENSMZEP00005037592.1"/>
    <property type="gene ID" value="ENSMZEG00005028038.1"/>
</dbReference>
<keyword evidence="3 4" id="KW-1015">Disulfide bond</keyword>
<dbReference type="GO" id="GO:0005615">
    <property type="term" value="C:extracellular space"/>
    <property type="evidence" value="ECO:0007669"/>
    <property type="project" value="TreeGrafter"/>
</dbReference>
<evidence type="ECO:0000259" key="6">
    <source>
        <dbReference type="PROSITE" id="PS50923"/>
    </source>
</evidence>
<keyword evidence="1 4" id="KW-0768">Sushi</keyword>
<feature type="transmembrane region" description="Helical" evidence="5">
    <location>
        <begin position="39"/>
        <end position="61"/>
    </location>
</feature>
<keyword evidence="2" id="KW-0732">Signal</keyword>
<reference evidence="7" key="2">
    <citation type="submission" date="2025-09" db="UniProtKB">
        <authorList>
            <consortium name="Ensembl"/>
        </authorList>
    </citation>
    <scope>IDENTIFICATION</scope>
</reference>
<keyword evidence="5" id="KW-0472">Membrane</keyword>
<evidence type="ECO:0000256" key="1">
    <source>
        <dbReference type="ARBA" id="ARBA00022659"/>
    </source>
</evidence>
<dbReference type="PANTHER" id="PTHR45785:SF7">
    <property type="entry name" value="COMPLEMENT FACTOR H"/>
    <property type="match status" value="1"/>
</dbReference>
<dbReference type="Proteomes" id="UP000265160">
    <property type="component" value="Unplaced"/>
</dbReference>
<sequence length="234" mass="26867">MLCSLFSLKEKTFLVLLLTLFFICSTISSKITSTFICNINVFGILGQSMYMSLSMLFFSVCSRLPNVPHSYVSENTKKVEYREGDVIHFTCETGYISGPTLRYICTNTGWENPVGCGKPQPLSDGDTKISTKRQYSHGERVEYICQNYYKMEGTPYKTCENGKWTGQMRCLEPCTVKREDMSKHNIQFRYVSDDKLYSEHNDVIEFICSRGRRVGSLEMRQTCIEGVMHLPTCQ</sequence>
<evidence type="ECO:0000256" key="3">
    <source>
        <dbReference type="ARBA" id="ARBA00023157"/>
    </source>
</evidence>
<dbReference type="SMART" id="SM00032">
    <property type="entry name" value="CCP"/>
    <property type="match status" value="2"/>
</dbReference>
<keyword evidence="8" id="KW-1185">Reference proteome</keyword>
<name>A0A3P9DTL5_9CICH</name>
<feature type="domain" description="Sushi" evidence="6">
    <location>
        <begin position="114"/>
        <end position="172"/>
    </location>
</feature>
<reference evidence="7" key="1">
    <citation type="submission" date="2025-08" db="UniProtKB">
        <authorList>
            <consortium name="Ensembl"/>
        </authorList>
    </citation>
    <scope>IDENTIFICATION</scope>
</reference>
<dbReference type="InterPro" id="IPR035976">
    <property type="entry name" value="Sushi/SCR/CCP_sf"/>
</dbReference>
<dbReference type="Gene3D" id="2.10.70.10">
    <property type="entry name" value="Complement Module, domain 1"/>
    <property type="match status" value="3"/>
</dbReference>